<dbReference type="GO" id="GO:0004930">
    <property type="term" value="F:G protein-coupled receptor activity"/>
    <property type="evidence" value="ECO:0007669"/>
    <property type="project" value="InterPro"/>
</dbReference>
<protein>
    <recommendedName>
        <fullName evidence="7">G-protein coupled receptors family 3 profile domain-containing protein</fullName>
    </recommendedName>
</protein>
<sequence>MFLCTITAVVYAPEAKMTQPIRTEKYVELSCDWPLPGLGSFLAYNIILVFLCSIFAFKTRRLPDNFNESKLITLCVYTTLVIWAAFIPSYFTASSQTVKTLLLALSLLANHTVVVAFLFLPKIYAAVNLIPTISLSSTSIDDNHRRSSLVSSIHNVHNTR</sequence>
<feature type="non-terminal residue" evidence="8">
    <location>
        <position position="1"/>
    </location>
</feature>
<evidence type="ECO:0000256" key="3">
    <source>
        <dbReference type="ARBA" id="ARBA00022989"/>
    </source>
</evidence>
<feature type="transmembrane region" description="Helical" evidence="6">
    <location>
        <begin position="41"/>
        <end position="59"/>
    </location>
</feature>
<dbReference type="OrthoDB" id="6133044at2759"/>
<dbReference type="InterPro" id="IPR017978">
    <property type="entry name" value="GPCR_3_C"/>
</dbReference>
<reference evidence="8" key="1">
    <citation type="submission" date="2021-04" db="EMBL/GenBank/DDBJ databases">
        <authorList>
            <consortium name="Molecular Ecology Group"/>
        </authorList>
    </citation>
    <scope>NUCLEOTIDE SEQUENCE</scope>
</reference>
<dbReference type="EMBL" id="CAJHNH020000310">
    <property type="protein sequence ID" value="CAG5116837.1"/>
    <property type="molecule type" value="Genomic_DNA"/>
</dbReference>
<keyword evidence="4 6" id="KW-0472">Membrane</keyword>
<evidence type="ECO:0000256" key="1">
    <source>
        <dbReference type="ARBA" id="ARBA00004141"/>
    </source>
</evidence>
<keyword evidence="3 6" id="KW-1133">Transmembrane helix</keyword>
<dbReference type="InterPro" id="IPR000337">
    <property type="entry name" value="GPCR_3"/>
</dbReference>
<evidence type="ECO:0000256" key="4">
    <source>
        <dbReference type="ARBA" id="ARBA00023136"/>
    </source>
</evidence>
<feature type="transmembrane region" description="Helical" evidence="6">
    <location>
        <begin position="97"/>
        <end position="120"/>
    </location>
</feature>
<evidence type="ECO:0000256" key="5">
    <source>
        <dbReference type="ARBA" id="ARBA00023180"/>
    </source>
</evidence>
<accession>A0A8S3YIN3</accession>
<dbReference type="InterPro" id="IPR050726">
    <property type="entry name" value="mGluR"/>
</dbReference>
<dbReference type="GO" id="GO:0016020">
    <property type="term" value="C:membrane"/>
    <property type="evidence" value="ECO:0007669"/>
    <property type="project" value="UniProtKB-SubCell"/>
</dbReference>
<evidence type="ECO:0000256" key="2">
    <source>
        <dbReference type="ARBA" id="ARBA00022692"/>
    </source>
</evidence>
<name>A0A8S3YIN3_9EUPU</name>
<dbReference type="Proteomes" id="UP000678393">
    <property type="component" value="Unassembled WGS sequence"/>
</dbReference>
<dbReference type="Pfam" id="PF00003">
    <property type="entry name" value="7tm_3"/>
    <property type="match status" value="1"/>
</dbReference>
<evidence type="ECO:0000313" key="8">
    <source>
        <dbReference type="EMBL" id="CAG5116837.1"/>
    </source>
</evidence>
<proteinExistence type="predicted"/>
<dbReference type="AlphaFoldDB" id="A0A8S3YIN3"/>
<dbReference type="PANTHER" id="PTHR24060">
    <property type="entry name" value="METABOTROPIC GLUTAMATE RECEPTOR"/>
    <property type="match status" value="1"/>
</dbReference>
<comment type="caution">
    <text evidence="8">The sequence shown here is derived from an EMBL/GenBank/DDBJ whole genome shotgun (WGS) entry which is preliminary data.</text>
</comment>
<feature type="domain" description="G-protein coupled receptors family 3 profile" evidence="7">
    <location>
        <begin position="1"/>
        <end position="124"/>
    </location>
</feature>
<dbReference type="PRINTS" id="PR00248">
    <property type="entry name" value="GPCRMGR"/>
</dbReference>
<gene>
    <name evidence="8" type="ORF">CUNI_LOCUS2395</name>
</gene>
<keyword evidence="5" id="KW-0325">Glycoprotein</keyword>
<dbReference type="PROSITE" id="PS50259">
    <property type="entry name" value="G_PROTEIN_RECEP_F3_4"/>
    <property type="match status" value="1"/>
</dbReference>
<keyword evidence="9" id="KW-1185">Reference proteome</keyword>
<evidence type="ECO:0000259" key="7">
    <source>
        <dbReference type="PROSITE" id="PS50259"/>
    </source>
</evidence>
<evidence type="ECO:0000256" key="6">
    <source>
        <dbReference type="SAM" id="Phobius"/>
    </source>
</evidence>
<feature type="transmembrane region" description="Helical" evidence="6">
    <location>
        <begin position="71"/>
        <end position="91"/>
    </location>
</feature>
<evidence type="ECO:0000313" key="9">
    <source>
        <dbReference type="Proteomes" id="UP000678393"/>
    </source>
</evidence>
<comment type="subcellular location">
    <subcellularLocation>
        <location evidence="1">Membrane</location>
        <topology evidence="1">Multi-pass membrane protein</topology>
    </subcellularLocation>
</comment>
<keyword evidence="2 6" id="KW-0812">Transmembrane</keyword>
<organism evidence="8 9">
    <name type="scientific">Candidula unifasciata</name>
    <dbReference type="NCBI Taxonomy" id="100452"/>
    <lineage>
        <taxon>Eukaryota</taxon>
        <taxon>Metazoa</taxon>
        <taxon>Spiralia</taxon>
        <taxon>Lophotrochozoa</taxon>
        <taxon>Mollusca</taxon>
        <taxon>Gastropoda</taxon>
        <taxon>Heterobranchia</taxon>
        <taxon>Euthyneura</taxon>
        <taxon>Panpulmonata</taxon>
        <taxon>Eupulmonata</taxon>
        <taxon>Stylommatophora</taxon>
        <taxon>Helicina</taxon>
        <taxon>Helicoidea</taxon>
        <taxon>Geomitridae</taxon>
        <taxon>Candidula</taxon>
    </lineage>
</organism>